<sequence length="379" mass="41984">MKKGGGGGLVARTLDRLLLRNVALASALVLLVNMVTRNPDTLSSVFVSYLCISPLTRAGFTMSNNLFLSNLIGTVIGTLVTGVVYVEPGADEQLLWIKVPLAVSITLYALLVVRRYSPGDISGGLFSALFIQVKTFEYEPIEDYIEDLPLPIVTPQRHTKWQRHEVVSTLVVRIIALSTSVVCASLVNFLVSGGAIDRIFKARLYFTEKMIQKAFSSISVVPTSFIAQESFRQTVALIEREWTATQKTKDLLGTIQHRAEAVFRLLNLQVTLCLLSREPGVTHEEEEALSTLLRYSHACNLIGDHLTPQHSGCLTDGLAIEGLKELADSKTVPPTVVLFARMLHLTLVELERTSVDYRRSPHPLWWDCILCRCLPADVP</sequence>
<dbReference type="KEGG" id="acan:ACA1_201610"/>
<dbReference type="AlphaFoldDB" id="L8H4Y4"/>
<evidence type="ECO:0000313" key="2">
    <source>
        <dbReference type="EMBL" id="ELR19793.1"/>
    </source>
</evidence>
<evidence type="ECO:0000256" key="1">
    <source>
        <dbReference type="SAM" id="Phobius"/>
    </source>
</evidence>
<keyword evidence="3" id="KW-1185">Reference proteome</keyword>
<feature type="transmembrane region" description="Helical" evidence="1">
    <location>
        <begin position="170"/>
        <end position="191"/>
    </location>
</feature>
<feature type="transmembrane region" description="Helical" evidence="1">
    <location>
        <begin position="41"/>
        <end position="60"/>
    </location>
</feature>
<name>L8H4Y4_ACACF</name>
<feature type="transmembrane region" description="Helical" evidence="1">
    <location>
        <begin position="93"/>
        <end position="113"/>
    </location>
</feature>
<protein>
    <submittedName>
        <fullName evidence="2">Uncharacterized protein</fullName>
    </submittedName>
</protein>
<dbReference type="RefSeq" id="XP_004341888.1">
    <property type="nucleotide sequence ID" value="XM_004341840.1"/>
</dbReference>
<keyword evidence="1" id="KW-1133">Transmembrane helix</keyword>
<reference evidence="2 3" key="1">
    <citation type="journal article" date="2013" name="Genome Biol.">
        <title>Genome of Acanthamoeba castellanii highlights extensive lateral gene transfer and early evolution of tyrosine kinase signaling.</title>
        <authorList>
            <person name="Clarke M."/>
            <person name="Lohan A.J."/>
            <person name="Liu B."/>
            <person name="Lagkouvardos I."/>
            <person name="Roy S."/>
            <person name="Zafar N."/>
            <person name="Bertelli C."/>
            <person name="Schilde C."/>
            <person name="Kianianmomeni A."/>
            <person name="Burglin T.R."/>
            <person name="Frech C."/>
            <person name="Turcotte B."/>
            <person name="Kopec K.O."/>
            <person name="Synnott J.M."/>
            <person name="Choo C."/>
            <person name="Paponov I."/>
            <person name="Finkler A."/>
            <person name="Soon Heng Tan C."/>
            <person name="Hutchins A.P."/>
            <person name="Weinmeier T."/>
            <person name="Rattei T."/>
            <person name="Chu J.S."/>
            <person name="Gimenez G."/>
            <person name="Irimia M."/>
            <person name="Rigden D.J."/>
            <person name="Fitzpatrick D.A."/>
            <person name="Lorenzo-Morales J."/>
            <person name="Bateman A."/>
            <person name="Chiu C.H."/>
            <person name="Tang P."/>
            <person name="Hegemann P."/>
            <person name="Fromm H."/>
            <person name="Raoult D."/>
            <person name="Greub G."/>
            <person name="Miranda-Saavedra D."/>
            <person name="Chen N."/>
            <person name="Nash P."/>
            <person name="Ginger M.L."/>
            <person name="Horn M."/>
            <person name="Schaap P."/>
            <person name="Caler L."/>
            <person name="Loftus B."/>
        </authorList>
    </citation>
    <scope>NUCLEOTIDE SEQUENCE [LARGE SCALE GENOMIC DNA]</scope>
    <source>
        <strain evidence="2 3">Neff</strain>
    </source>
</reference>
<accession>L8H4Y4</accession>
<organism evidence="2 3">
    <name type="scientific">Acanthamoeba castellanii (strain ATCC 30010 / Neff)</name>
    <dbReference type="NCBI Taxonomy" id="1257118"/>
    <lineage>
        <taxon>Eukaryota</taxon>
        <taxon>Amoebozoa</taxon>
        <taxon>Discosea</taxon>
        <taxon>Longamoebia</taxon>
        <taxon>Centramoebida</taxon>
        <taxon>Acanthamoebidae</taxon>
        <taxon>Acanthamoeba</taxon>
    </lineage>
</organism>
<keyword evidence="1" id="KW-0472">Membrane</keyword>
<dbReference type="VEuPathDB" id="AmoebaDB:ACA1_201610"/>
<keyword evidence="1" id="KW-0812">Transmembrane</keyword>
<dbReference type="GeneID" id="14920624"/>
<feature type="transmembrane region" description="Helical" evidence="1">
    <location>
        <begin position="17"/>
        <end position="35"/>
    </location>
</feature>
<dbReference type="EMBL" id="KB007932">
    <property type="protein sequence ID" value="ELR19793.1"/>
    <property type="molecule type" value="Genomic_DNA"/>
</dbReference>
<gene>
    <name evidence="2" type="ORF">ACA1_201610</name>
</gene>
<dbReference type="Proteomes" id="UP000011083">
    <property type="component" value="Unassembled WGS sequence"/>
</dbReference>
<evidence type="ECO:0000313" key="3">
    <source>
        <dbReference type="Proteomes" id="UP000011083"/>
    </source>
</evidence>
<feature type="transmembrane region" description="Helical" evidence="1">
    <location>
        <begin position="67"/>
        <end position="87"/>
    </location>
</feature>
<proteinExistence type="predicted"/>